<protein>
    <submittedName>
        <fullName evidence="5">Uncharacterized protein</fullName>
    </submittedName>
</protein>
<proteinExistence type="predicted"/>
<sequence>MNKMNQLKFFSVALLTTATMAQAQDVDQAKKTIDAEQYEKAKGMLKSIVQAKPSNGQAAYLLGKVYLKQNVTDSAKIYFQKGIAGSEGAKLNYAGLGQIELDNNNATGAQTNFDQTIKDVRKKDTEEYIAVARAYMDADKPNYKKAIEVLGKAKLANPTDAQVQLALGDAYYGDKNQNEAYAAYRNAFNADNTLIRAKMQLGVLLKGAKAYTEAVKSFNDVIATSPNYGPVYRELAETYYYWGNNEPKKYNEYIKQALTYYEKYMTLTDYSLASRMRHADFLILAKDYKALEVEAEKMKQIDKVNPRILRYLGYSAYENGNIDVAVKSLEDFIANPSNKIIARDYMYLGLAKLKKANNLETKTVDATLFNAGVADIKKSVDMEITMTNDLSEVGKKFYEQKLFKEASAIYEIAVTNVNSKNYLLDNFYLGNSIYYDNTRKDVVKPDPIALQKADVAFGKVIEASPTTQDAYIFRARTQRLLENEELIIKYYEEYLKVVNEKGQDEFTKNKTKVIEAYNNIGASYANTDKTKAKEYFNKTLAIDATNNYASESLKTLR</sequence>
<dbReference type="Gene3D" id="1.25.40.10">
    <property type="entry name" value="Tetratricopeptide repeat domain"/>
    <property type="match status" value="3"/>
</dbReference>
<evidence type="ECO:0000256" key="3">
    <source>
        <dbReference type="PROSITE-ProRule" id="PRU00339"/>
    </source>
</evidence>
<dbReference type="RefSeq" id="WP_317040312.1">
    <property type="nucleotide sequence ID" value="NZ_FMVF01000016.1"/>
</dbReference>
<reference evidence="5 6" key="1">
    <citation type="submission" date="2016-10" db="EMBL/GenBank/DDBJ databases">
        <authorList>
            <person name="de Groot N.N."/>
        </authorList>
    </citation>
    <scope>NUCLEOTIDE SEQUENCE [LARGE SCALE GENOMIC DNA]</scope>
    <source>
        <strain evidence="5 6">CGMCC 1.7031</strain>
    </source>
</reference>
<feature type="signal peptide" evidence="4">
    <location>
        <begin position="1"/>
        <end position="23"/>
    </location>
</feature>
<keyword evidence="1" id="KW-0677">Repeat</keyword>
<dbReference type="SMART" id="SM00028">
    <property type="entry name" value="TPR"/>
    <property type="match status" value="5"/>
</dbReference>
<evidence type="ECO:0000313" key="6">
    <source>
        <dbReference type="Proteomes" id="UP000199354"/>
    </source>
</evidence>
<evidence type="ECO:0000256" key="1">
    <source>
        <dbReference type="ARBA" id="ARBA00022737"/>
    </source>
</evidence>
<dbReference type="AlphaFoldDB" id="A0A1G5JTX1"/>
<gene>
    <name evidence="5" type="ORF">SAMN02927903_02911</name>
</gene>
<dbReference type="InterPro" id="IPR011990">
    <property type="entry name" value="TPR-like_helical_dom_sf"/>
</dbReference>
<accession>A0A1G5JTX1</accession>
<keyword evidence="6" id="KW-1185">Reference proteome</keyword>
<feature type="chain" id="PRO_5011517179" evidence="4">
    <location>
        <begin position="24"/>
        <end position="557"/>
    </location>
</feature>
<dbReference type="Proteomes" id="UP000199354">
    <property type="component" value="Unassembled WGS sequence"/>
</dbReference>
<keyword evidence="4" id="KW-0732">Signal</keyword>
<organism evidence="5 6">
    <name type="scientific">Flavobacterium caeni</name>
    <dbReference type="NCBI Taxonomy" id="490189"/>
    <lineage>
        <taxon>Bacteria</taxon>
        <taxon>Pseudomonadati</taxon>
        <taxon>Bacteroidota</taxon>
        <taxon>Flavobacteriia</taxon>
        <taxon>Flavobacteriales</taxon>
        <taxon>Flavobacteriaceae</taxon>
        <taxon>Flavobacterium</taxon>
    </lineage>
</organism>
<name>A0A1G5JTX1_9FLAO</name>
<dbReference type="STRING" id="490189.SAMN02927903_02911"/>
<dbReference type="PANTHER" id="PTHR45586">
    <property type="entry name" value="TPR REPEAT-CONTAINING PROTEIN PA4667"/>
    <property type="match status" value="1"/>
</dbReference>
<evidence type="ECO:0000313" key="5">
    <source>
        <dbReference type="EMBL" id="SCY91843.1"/>
    </source>
</evidence>
<feature type="repeat" description="TPR" evidence="3">
    <location>
        <begin position="195"/>
        <end position="228"/>
    </location>
</feature>
<dbReference type="PROSITE" id="PS50005">
    <property type="entry name" value="TPR"/>
    <property type="match status" value="1"/>
</dbReference>
<dbReference type="PANTHER" id="PTHR45586:SF1">
    <property type="entry name" value="LIPOPOLYSACCHARIDE ASSEMBLY PROTEIN B"/>
    <property type="match status" value="1"/>
</dbReference>
<dbReference type="InterPro" id="IPR051012">
    <property type="entry name" value="CellSynth/LPSAsmb/PSIAsmb"/>
</dbReference>
<keyword evidence="2 3" id="KW-0802">TPR repeat</keyword>
<evidence type="ECO:0000256" key="2">
    <source>
        <dbReference type="ARBA" id="ARBA00022803"/>
    </source>
</evidence>
<dbReference type="EMBL" id="FMVF01000016">
    <property type="protein sequence ID" value="SCY91843.1"/>
    <property type="molecule type" value="Genomic_DNA"/>
</dbReference>
<evidence type="ECO:0000256" key="4">
    <source>
        <dbReference type="SAM" id="SignalP"/>
    </source>
</evidence>
<dbReference type="SUPFAM" id="SSF48452">
    <property type="entry name" value="TPR-like"/>
    <property type="match status" value="3"/>
</dbReference>
<dbReference type="InterPro" id="IPR019734">
    <property type="entry name" value="TPR_rpt"/>
</dbReference>